<evidence type="ECO:0000256" key="4">
    <source>
        <dbReference type="ARBA" id="ARBA00039060"/>
    </source>
</evidence>
<evidence type="ECO:0000256" key="22">
    <source>
        <dbReference type="RuleBase" id="RU000363"/>
    </source>
</evidence>
<evidence type="ECO:0000256" key="2">
    <source>
        <dbReference type="ARBA" id="ARBA00023002"/>
    </source>
</evidence>
<comment type="catalytic activity">
    <reaction evidence="20">
        <text>(15S)-hydroxy-(5Z,8Z,11Z,13E)-eicosatetraenoate + NAD(+) = 15-oxo-(5Z,8Z,11Z,13E)-eicosatetraenoate + NADH + H(+)</text>
        <dbReference type="Rhea" id="RHEA:23260"/>
        <dbReference type="ChEBI" id="CHEBI:15378"/>
        <dbReference type="ChEBI" id="CHEBI:57409"/>
        <dbReference type="ChEBI" id="CHEBI:57410"/>
        <dbReference type="ChEBI" id="CHEBI:57540"/>
        <dbReference type="ChEBI" id="CHEBI:57945"/>
        <dbReference type="EC" id="1.1.1.232"/>
    </reaction>
    <physiologicalReaction direction="left-to-right" evidence="20">
        <dbReference type="Rhea" id="RHEA:23261"/>
    </physiologicalReaction>
</comment>
<comment type="catalytic activity">
    <reaction evidence="9">
        <text>prostaglandin E1 + NAD(+) = 15-oxoprostaglandin E1 + NADH + H(+)</text>
        <dbReference type="Rhea" id="RHEA:16477"/>
        <dbReference type="ChEBI" id="CHEBI:15378"/>
        <dbReference type="ChEBI" id="CHEBI:57397"/>
        <dbReference type="ChEBI" id="CHEBI:57401"/>
        <dbReference type="ChEBI" id="CHEBI:57540"/>
        <dbReference type="ChEBI" id="CHEBI:57945"/>
    </reaction>
    <physiologicalReaction direction="left-to-right" evidence="9">
        <dbReference type="Rhea" id="RHEA:16478"/>
    </physiologicalReaction>
</comment>
<evidence type="ECO:0000256" key="10">
    <source>
        <dbReference type="ARBA" id="ARBA00047672"/>
    </source>
</evidence>
<dbReference type="Gene3D" id="3.40.50.720">
    <property type="entry name" value="NAD(P)-binding Rossmann-like Domain"/>
    <property type="match status" value="1"/>
</dbReference>
<comment type="catalytic activity">
    <reaction evidence="11">
        <text>14-hydroxy-(4Z,7Z,10Z,12E,16Z,19Z)-docosahexaenoate + NAD(+) = 14-oxo-(4Z,7Z,10Z,12E,16Z,19Z)-docosahexaenoate + NADH + H(+)</text>
        <dbReference type="Rhea" id="RHEA:48952"/>
        <dbReference type="ChEBI" id="CHEBI:15378"/>
        <dbReference type="ChEBI" id="CHEBI:57540"/>
        <dbReference type="ChEBI" id="CHEBI:57945"/>
        <dbReference type="ChEBI" id="CHEBI:90866"/>
        <dbReference type="ChEBI" id="CHEBI:90867"/>
    </reaction>
    <physiologicalReaction direction="left-to-right" evidence="11">
        <dbReference type="Rhea" id="RHEA:48953"/>
    </physiologicalReaction>
</comment>
<gene>
    <name evidence="24" type="primary">Hpgd_1</name>
    <name evidence="24" type="ORF">Anas_08475</name>
</gene>
<evidence type="ECO:0000256" key="3">
    <source>
        <dbReference type="ARBA" id="ARBA00038968"/>
    </source>
</evidence>
<comment type="catalytic activity">
    <reaction evidence="13">
        <text>(11R)-hydroxy-(5Z,8Z,12E,14Z)-eicosatetraenoate + NAD(+) = 11-oxo-(5Z,8Z,12E,14Z)-eicosatetraenoate + NADH + H(+)</text>
        <dbReference type="Rhea" id="RHEA:48640"/>
        <dbReference type="ChEBI" id="CHEBI:15378"/>
        <dbReference type="ChEBI" id="CHEBI:57540"/>
        <dbReference type="ChEBI" id="CHEBI:57945"/>
        <dbReference type="ChEBI" id="CHEBI:78836"/>
        <dbReference type="ChEBI" id="CHEBI:90697"/>
    </reaction>
    <physiologicalReaction direction="left-to-right" evidence="13">
        <dbReference type="Rhea" id="RHEA:48641"/>
    </physiologicalReaction>
</comment>
<evidence type="ECO:0000256" key="5">
    <source>
        <dbReference type="ARBA" id="ARBA00040276"/>
    </source>
</evidence>
<dbReference type="PANTHER" id="PTHR44229">
    <property type="entry name" value="15-HYDROXYPROSTAGLANDIN DEHYDROGENASE [NAD(+)]"/>
    <property type="match status" value="1"/>
</dbReference>
<keyword evidence="25" id="KW-1185">Reference proteome</keyword>
<evidence type="ECO:0000256" key="7">
    <source>
        <dbReference type="ARBA" id="ARBA00042026"/>
    </source>
</evidence>
<dbReference type="PANTHER" id="PTHR44229:SF4">
    <property type="entry name" value="15-HYDROXYPROSTAGLANDIN DEHYDROGENASE [NAD(+)]"/>
    <property type="match status" value="1"/>
</dbReference>
<comment type="catalytic activity">
    <reaction evidence="17">
        <text>prostaglandin A1 + NAD(+) = 15-oxo-prostaglandin A1 + NADH + H(+)</text>
        <dbReference type="Rhea" id="RHEA:41263"/>
        <dbReference type="ChEBI" id="CHEBI:15378"/>
        <dbReference type="ChEBI" id="CHEBI:57398"/>
        <dbReference type="ChEBI" id="CHEBI:57540"/>
        <dbReference type="ChEBI" id="CHEBI:57945"/>
        <dbReference type="ChEBI" id="CHEBI:85072"/>
    </reaction>
    <physiologicalReaction direction="left-to-right" evidence="17">
        <dbReference type="Rhea" id="RHEA:41264"/>
    </physiologicalReaction>
</comment>
<comment type="catalytic activity">
    <reaction evidence="19">
        <text>resolvin D2 + NAD(+) = 16-oxoresolvin D2 + NADH + H(+)</text>
        <dbReference type="Rhea" id="RHEA:53588"/>
        <dbReference type="ChEBI" id="CHEBI:15378"/>
        <dbReference type="ChEBI" id="CHEBI:57540"/>
        <dbReference type="ChEBI" id="CHEBI:57945"/>
        <dbReference type="ChEBI" id="CHEBI:133367"/>
        <dbReference type="ChEBI" id="CHEBI:137498"/>
    </reaction>
    <physiologicalReaction direction="left-to-right" evidence="19">
        <dbReference type="Rhea" id="RHEA:53589"/>
    </physiologicalReaction>
</comment>
<comment type="caution">
    <text evidence="24">The sequence shown here is derived from an EMBL/GenBank/DDBJ whole genome shotgun (WGS) entry which is preliminary data.</text>
</comment>
<protein>
    <recommendedName>
        <fullName evidence="5">15-hydroxyprostaglandin dehydrogenase [NAD(+)]</fullName>
        <ecNumber evidence="3">1.1.1.141</ecNumber>
        <ecNumber evidence="4">1.1.1.232</ecNumber>
    </recommendedName>
    <alternativeName>
        <fullName evidence="7">Eicosanoid/docosanoid dehydrogenase [NAD(+)]</fullName>
    </alternativeName>
    <alternativeName>
        <fullName evidence="6">Prostaglandin dehydrogenase 1</fullName>
    </alternativeName>
</protein>
<comment type="catalytic activity">
    <reaction evidence="15">
        <text>resolvin D2 + NAD(+) = 7-oxoresolvin D2 + NADH + H(+)</text>
        <dbReference type="Rhea" id="RHEA:53584"/>
        <dbReference type="ChEBI" id="CHEBI:15378"/>
        <dbReference type="ChEBI" id="CHEBI:57540"/>
        <dbReference type="ChEBI" id="CHEBI:57945"/>
        <dbReference type="ChEBI" id="CHEBI:133367"/>
        <dbReference type="ChEBI" id="CHEBI:137497"/>
    </reaction>
    <physiologicalReaction direction="left-to-right" evidence="15">
        <dbReference type="Rhea" id="RHEA:53585"/>
    </physiologicalReaction>
</comment>
<name>A0A5N5SS02_9CRUS</name>
<comment type="similarity">
    <text evidence="1 22">Belongs to the short-chain dehydrogenases/reductases (SDR) family.</text>
</comment>
<comment type="catalytic activity">
    <reaction evidence="10">
        <text>resolvin D1 + NAD(+) = 8-oxoresolvin D1 + NADH + H(+)</text>
        <dbReference type="Rhea" id="RHEA:50124"/>
        <dbReference type="ChEBI" id="CHEBI:15378"/>
        <dbReference type="ChEBI" id="CHEBI:57540"/>
        <dbReference type="ChEBI" id="CHEBI:57945"/>
        <dbReference type="ChEBI" id="CHEBI:132079"/>
        <dbReference type="ChEBI" id="CHEBI:132080"/>
    </reaction>
    <physiologicalReaction direction="left-to-right" evidence="10">
        <dbReference type="Rhea" id="RHEA:50125"/>
    </physiologicalReaction>
</comment>
<evidence type="ECO:0000313" key="24">
    <source>
        <dbReference type="EMBL" id="KAB7496956.1"/>
    </source>
</evidence>
<evidence type="ECO:0000256" key="6">
    <source>
        <dbReference type="ARBA" id="ARBA00041812"/>
    </source>
</evidence>
<evidence type="ECO:0000256" key="16">
    <source>
        <dbReference type="ARBA" id="ARBA00048535"/>
    </source>
</evidence>
<evidence type="ECO:0000256" key="23">
    <source>
        <dbReference type="SAM" id="MobiDB-lite"/>
    </source>
</evidence>
<comment type="catalytic activity">
    <reaction evidence="12">
        <text>15-oxo-(5S,6R)-dihydroxy-(7E,9E,11Z)-eicosatrienoate + NADH + H(+) = (5S,6R,15S)-trihydroxy-(7E,9E,11Z)-eicosatrienoate + NAD(+)</text>
        <dbReference type="Rhea" id="RHEA:41596"/>
        <dbReference type="ChEBI" id="CHEBI:15378"/>
        <dbReference type="ChEBI" id="CHEBI:57540"/>
        <dbReference type="ChEBI" id="CHEBI:57945"/>
        <dbReference type="ChEBI" id="CHEBI:78325"/>
        <dbReference type="ChEBI" id="CHEBI:78329"/>
    </reaction>
    <physiologicalReaction direction="left-to-right" evidence="12">
        <dbReference type="Rhea" id="RHEA:41597"/>
    </physiologicalReaction>
</comment>
<evidence type="ECO:0000256" key="12">
    <source>
        <dbReference type="ARBA" id="ARBA00048140"/>
    </source>
</evidence>
<comment type="function">
    <text evidence="8">Catalyzes the NAD-dependent dehydrogenation (oxidation) of a broad array of hydroxylated polyunsaturated fatty acids (mainly eicosanoids and docosanoids, including prostaglandins, lipoxins and resolvins), yielding their corresponding keto (oxo) metabolites. Decreases the levels of the pro-proliferative prostaglandins such as prostaglandin E2 (whose activity is increased in cancer because of an increase in the expression of cyclooxygenase 2) and generates oxo-fatty acid products that can profoundly influence cell function by abrogating pro-inflammatory cytokine expression. Converts resolvins E1, D1 and D2 to their oxo products, which represents a mode of resolvin inactivation. Resolvin E1 plays important roles during the resolution phase of acute inflammation, while resolvins D1 and D2 have a unique role in obesity-induced adipose inflammation.</text>
</comment>
<dbReference type="EC" id="1.1.1.141" evidence="3"/>
<evidence type="ECO:0000256" key="21">
    <source>
        <dbReference type="ARBA" id="ARBA00049188"/>
    </source>
</evidence>
<comment type="catalytic activity">
    <reaction evidence="18">
        <text>prostaglandin E2 + NAD(+) = 15-oxoprostaglandin E2 + NADH + H(+)</text>
        <dbReference type="Rhea" id="RHEA:11876"/>
        <dbReference type="ChEBI" id="CHEBI:15378"/>
        <dbReference type="ChEBI" id="CHEBI:57400"/>
        <dbReference type="ChEBI" id="CHEBI:57540"/>
        <dbReference type="ChEBI" id="CHEBI:57945"/>
        <dbReference type="ChEBI" id="CHEBI:606564"/>
        <dbReference type="EC" id="1.1.1.141"/>
    </reaction>
    <physiologicalReaction direction="left-to-right" evidence="18">
        <dbReference type="Rhea" id="RHEA:11877"/>
    </physiologicalReaction>
</comment>
<dbReference type="InterPro" id="IPR036291">
    <property type="entry name" value="NAD(P)-bd_dom_sf"/>
</dbReference>
<feature type="region of interest" description="Disordered" evidence="23">
    <location>
        <begin position="197"/>
        <end position="216"/>
    </location>
</feature>
<organism evidence="24 25">
    <name type="scientific">Armadillidium nasatum</name>
    <dbReference type="NCBI Taxonomy" id="96803"/>
    <lineage>
        <taxon>Eukaryota</taxon>
        <taxon>Metazoa</taxon>
        <taxon>Ecdysozoa</taxon>
        <taxon>Arthropoda</taxon>
        <taxon>Crustacea</taxon>
        <taxon>Multicrustacea</taxon>
        <taxon>Malacostraca</taxon>
        <taxon>Eumalacostraca</taxon>
        <taxon>Peracarida</taxon>
        <taxon>Isopoda</taxon>
        <taxon>Oniscidea</taxon>
        <taxon>Crinocheta</taxon>
        <taxon>Armadillidiidae</taxon>
        <taxon>Armadillidium</taxon>
    </lineage>
</organism>
<evidence type="ECO:0000256" key="15">
    <source>
        <dbReference type="ARBA" id="ARBA00048393"/>
    </source>
</evidence>
<evidence type="ECO:0000256" key="13">
    <source>
        <dbReference type="ARBA" id="ARBA00048144"/>
    </source>
</evidence>
<comment type="catalytic activity">
    <reaction evidence="16">
        <text>lipoxin A4 + NAD(+) = 15-oxo-(5S,6R)-dihydroxy-(7E,9E,11Z,13E)-eicosatetraenoate + NADH + H(+)</text>
        <dbReference type="Rhea" id="RHEA:41572"/>
        <dbReference type="ChEBI" id="CHEBI:15378"/>
        <dbReference type="ChEBI" id="CHEBI:57540"/>
        <dbReference type="ChEBI" id="CHEBI:57945"/>
        <dbReference type="ChEBI" id="CHEBI:67026"/>
        <dbReference type="ChEBI" id="CHEBI:78311"/>
    </reaction>
    <physiologicalReaction direction="left-to-right" evidence="16">
        <dbReference type="Rhea" id="RHEA:41573"/>
    </physiologicalReaction>
</comment>
<dbReference type="EMBL" id="SEYY01020860">
    <property type="protein sequence ID" value="KAB7496956.1"/>
    <property type="molecule type" value="Genomic_DNA"/>
</dbReference>
<proteinExistence type="inferred from homology"/>
<evidence type="ECO:0000256" key="18">
    <source>
        <dbReference type="ARBA" id="ARBA00048739"/>
    </source>
</evidence>
<dbReference type="OrthoDB" id="417891at2759"/>
<sequence>MLVGEECSQARSVRMGFKGKVALITGGSGGVGEAVCISDINEKQGKVVLKKLQSEFSENDVIFLRCDVGDEKDFEDCYNATEAQLGTIDILCNNAGILSTDYDSTMRINVEAVVKGTEFALKRMGKHKGGKGGFIVNTGSIMGLFQNASTPLYSTSKAFVIHYSRDVGFIRAPKHKPEDLAKAFVQIIEDKKPGSVLLSEKGQPNRYIPPSVSHDF</sequence>
<dbReference type="AlphaFoldDB" id="A0A5N5SS02"/>
<dbReference type="InterPro" id="IPR002347">
    <property type="entry name" value="SDR_fam"/>
</dbReference>
<comment type="catalytic activity">
    <reaction evidence="14">
        <text>resolvin D1 + NAD(+) = 17-oxoresolvin D1 + NADH + H(+)</text>
        <dbReference type="Rhea" id="RHEA:50128"/>
        <dbReference type="ChEBI" id="CHEBI:15378"/>
        <dbReference type="ChEBI" id="CHEBI:57540"/>
        <dbReference type="ChEBI" id="CHEBI:57945"/>
        <dbReference type="ChEBI" id="CHEBI:132079"/>
        <dbReference type="ChEBI" id="CHEBI:132081"/>
    </reaction>
    <physiologicalReaction direction="left-to-right" evidence="14">
        <dbReference type="Rhea" id="RHEA:50129"/>
    </physiologicalReaction>
</comment>
<evidence type="ECO:0000256" key="14">
    <source>
        <dbReference type="ARBA" id="ARBA00048170"/>
    </source>
</evidence>
<dbReference type="GO" id="GO:0016404">
    <property type="term" value="F:15-hydroxyprostaglandin dehydrogenase (NAD+) activity"/>
    <property type="evidence" value="ECO:0007669"/>
    <property type="project" value="UniProtKB-EC"/>
</dbReference>
<evidence type="ECO:0000256" key="17">
    <source>
        <dbReference type="ARBA" id="ARBA00048611"/>
    </source>
</evidence>
<reference evidence="24 25" key="1">
    <citation type="journal article" date="2019" name="PLoS Biol.">
        <title>Sex chromosomes control vertical transmission of feminizing Wolbachia symbionts in an isopod.</title>
        <authorList>
            <person name="Becking T."/>
            <person name="Chebbi M.A."/>
            <person name="Giraud I."/>
            <person name="Moumen B."/>
            <person name="Laverre T."/>
            <person name="Caubet Y."/>
            <person name="Peccoud J."/>
            <person name="Gilbert C."/>
            <person name="Cordaux R."/>
        </authorList>
    </citation>
    <scope>NUCLEOTIDE SEQUENCE [LARGE SCALE GENOMIC DNA]</scope>
    <source>
        <strain evidence="24">ANa2</strain>
        <tissue evidence="24">Whole body excluding digestive tract and cuticle</tissue>
    </source>
</reference>
<evidence type="ECO:0000256" key="8">
    <source>
        <dbReference type="ARBA" id="ARBA00045705"/>
    </source>
</evidence>
<dbReference type="EC" id="1.1.1.232" evidence="4"/>
<evidence type="ECO:0000313" key="25">
    <source>
        <dbReference type="Proteomes" id="UP000326759"/>
    </source>
</evidence>
<comment type="catalytic activity">
    <reaction evidence="21">
        <text>resolvin E1 + NAD(+) = 18-oxo-resolvin E1 + NADH + H(+)</text>
        <dbReference type="Rhea" id="RHEA:49244"/>
        <dbReference type="ChEBI" id="CHEBI:15378"/>
        <dbReference type="ChEBI" id="CHEBI:57540"/>
        <dbReference type="ChEBI" id="CHEBI:57945"/>
        <dbReference type="ChEBI" id="CHEBI:91000"/>
        <dbReference type="ChEBI" id="CHEBI:91001"/>
    </reaction>
    <physiologicalReaction direction="left-to-right" evidence="21">
        <dbReference type="Rhea" id="RHEA:49245"/>
    </physiologicalReaction>
</comment>
<dbReference type="PRINTS" id="PR00080">
    <property type="entry name" value="SDRFAMILY"/>
</dbReference>
<dbReference type="Proteomes" id="UP000326759">
    <property type="component" value="Unassembled WGS sequence"/>
</dbReference>
<evidence type="ECO:0000256" key="1">
    <source>
        <dbReference type="ARBA" id="ARBA00006484"/>
    </source>
</evidence>
<evidence type="ECO:0000256" key="9">
    <source>
        <dbReference type="ARBA" id="ARBA00047325"/>
    </source>
</evidence>
<dbReference type="GO" id="GO:0047034">
    <property type="term" value="F:15-hydroxyicosatetraenoate dehydrogenase activity"/>
    <property type="evidence" value="ECO:0007669"/>
    <property type="project" value="UniProtKB-EC"/>
</dbReference>
<evidence type="ECO:0000256" key="19">
    <source>
        <dbReference type="ARBA" id="ARBA00048921"/>
    </source>
</evidence>
<dbReference type="SUPFAM" id="SSF51735">
    <property type="entry name" value="NAD(P)-binding Rossmann-fold domains"/>
    <property type="match status" value="1"/>
</dbReference>
<evidence type="ECO:0000256" key="20">
    <source>
        <dbReference type="ARBA" id="ARBA00049151"/>
    </source>
</evidence>
<accession>A0A5N5SS02</accession>
<evidence type="ECO:0000256" key="11">
    <source>
        <dbReference type="ARBA" id="ARBA00048008"/>
    </source>
</evidence>
<dbReference type="Pfam" id="PF00106">
    <property type="entry name" value="adh_short"/>
    <property type="match status" value="1"/>
</dbReference>
<dbReference type="PRINTS" id="PR00081">
    <property type="entry name" value="GDHRDH"/>
</dbReference>
<keyword evidence="2" id="KW-0560">Oxidoreductase</keyword>
<dbReference type="GO" id="GO:0005737">
    <property type="term" value="C:cytoplasm"/>
    <property type="evidence" value="ECO:0007669"/>
    <property type="project" value="TreeGrafter"/>
</dbReference>